<sequence>MSDFLAALGLVLVIEGLLYGGLPQLAKRMAAEVASVPEGVLRGTGLAVMAIGVLIVWLVRG</sequence>
<dbReference type="Proteomes" id="UP001149009">
    <property type="component" value="Unassembled WGS sequence"/>
</dbReference>
<gene>
    <name evidence="2" type="ORF">NYR54_17365</name>
</gene>
<feature type="transmembrane region" description="Helical" evidence="1">
    <location>
        <begin position="40"/>
        <end position="59"/>
    </location>
</feature>
<reference evidence="2" key="1">
    <citation type="submission" date="2022-08" db="EMBL/GenBank/DDBJ databases">
        <title>Chelativorans sichuanense sp. nov., a paraffin oil-degrading bacterium isolated from a mixture of oil-based drill cuttings and paddy soil.</title>
        <authorList>
            <person name="Yu J."/>
            <person name="Liu H."/>
            <person name="Chen Q."/>
        </authorList>
    </citation>
    <scope>NUCLEOTIDE SEQUENCE</scope>
    <source>
        <strain evidence="2">SCAU 2101</strain>
    </source>
</reference>
<dbReference type="InterPro" id="IPR019201">
    <property type="entry name" value="DUF2065"/>
</dbReference>
<evidence type="ECO:0000313" key="2">
    <source>
        <dbReference type="EMBL" id="MCT8992034.1"/>
    </source>
</evidence>
<keyword evidence="1" id="KW-0472">Membrane</keyword>
<dbReference type="AlphaFoldDB" id="A0A9X2XBB9"/>
<accession>A0A9X2XBB9</accession>
<dbReference type="Pfam" id="PF09838">
    <property type="entry name" value="DUF2065"/>
    <property type="match status" value="1"/>
</dbReference>
<dbReference type="EMBL" id="JAODNV010000023">
    <property type="protein sequence ID" value="MCT8992034.1"/>
    <property type="molecule type" value="Genomic_DNA"/>
</dbReference>
<protein>
    <submittedName>
        <fullName evidence="2">DUF2065 family protein</fullName>
    </submittedName>
</protein>
<dbReference type="PANTHER" id="PTHR38602">
    <property type="entry name" value="INNER MEMBRANE PROTEIN-RELATED"/>
    <property type="match status" value="1"/>
</dbReference>
<dbReference type="RefSeq" id="WP_261516986.1">
    <property type="nucleotide sequence ID" value="NZ_JAODNV010000023.1"/>
</dbReference>
<evidence type="ECO:0000313" key="3">
    <source>
        <dbReference type="Proteomes" id="UP001149009"/>
    </source>
</evidence>
<keyword evidence="3" id="KW-1185">Reference proteome</keyword>
<comment type="caution">
    <text evidence="2">The sequence shown here is derived from an EMBL/GenBank/DDBJ whole genome shotgun (WGS) entry which is preliminary data.</text>
</comment>
<name>A0A9X2XBB9_9HYPH</name>
<evidence type="ECO:0000256" key="1">
    <source>
        <dbReference type="SAM" id="Phobius"/>
    </source>
</evidence>
<dbReference type="PANTHER" id="PTHR38602:SF1">
    <property type="entry name" value="INNER MEMBRANE PROTEIN"/>
    <property type="match status" value="1"/>
</dbReference>
<proteinExistence type="predicted"/>
<organism evidence="2 3">
    <name type="scientific">Chelativorans petroleitrophicus</name>
    <dbReference type="NCBI Taxonomy" id="2975484"/>
    <lineage>
        <taxon>Bacteria</taxon>
        <taxon>Pseudomonadati</taxon>
        <taxon>Pseudomonadota</taxon>
        <taxon>Alphaproteobacteria</taxon>
        <taxon>Hyphomicrobiales</taxon>
        <taxon>Phyllobacteriaceae</taxon>
        <taxon>Chelativorans</taxon>
    </lineage>
</organism>
<keyword evidence="1" id="KW-1133">Transmembrane helix</keyword>
<keyword evidence="1" id="KW-0812">Transmembrane</keyword>